<dbReference type="GO" id="GO:0000184">
    <property type="term" value="P:nuclear-transcribed mRNA catabolic process, nonsense-mediated decay"/>
    <property type="evidence" value="ECO:0007669"/>
    <property type="project" value="UniProtKB-KW"/>
</dbReference>
<dbReference type="PANTHER" id="PTHR12124">
    <property type="entry name" value="POLYMYOSITIS/SCLERODERMA AUTOANTIGEN-RELATED"/>
    <property type="match status" value="1"/>
</dbReference>
<dbReference type="GO" id="GO:0006281">
    <property type="term" value="P:DNA repair"/>
    <property type="evidence" value="ECO:0007669"/>
    <property type="project" value="UniProtKB-KW"/>
</dbReference>
<dbReference type="Gene3D" id="1.10.150.80">
    <property type="entry name" value="HRDC domain"/>
    <property type="match status" value="1"/>
</dbReference>
<dbReference type="GO" id="GO:0071051">
    <property type="term" value="P:poly(A)-dependent snoRNA 3'-end processing"/>
    <property type="evidence" value="ECO:0007669"/>
    <property type="project" value="TreeGrafter"/>
</dbReference>
<evidence type="ECO:0000256" key="19">
    <source>
        <dbReference type="ARBA" id="ARBA00023204"/>
    </source>
</evidence>
<keyword evidence="6" id="KW-1017">Isopeptide bond</keyword>
<keyword evidence="18" id="KW-0866">Nonsense-mediated mRNA decay</keyword>
<dbReference type="GO" id="GO:0071035">
    <property type="term" value="P:nuclear polyadenylation-dependent rRNA catabolic process"/>
    <property type="evidence" value="ECO:0007669"/>
    <property type="project" value="TreeGrafter"/>
</dbReference>
<evidence type="ECO:0000256" key="7">
    <source>
        <dbReference type="ARBA" id="ARBA00022552"/>
    </source>
</evidence>
<keyword evidence="20" id="KW-0539">Nucleus</keyword>
<dbReference type="GO" id="GO:0046872">
    <property type="term" value="F:metal ion binding"/>
    <property type="evidence" value="ECO:0007669"/>
    <property type="project" value="UniProtKB-KW"/>
</dbReference>
<keyword evidence="8" id="KW-0597">Phosphoprotein</keyword>
<dbReference type="InterPro" id="IPR002562">
    <property type="entry name" value="3'-5'_exonuclease_dom"/>
</dbReference>
<dbReference type="Pfam" id="PF01612">
    <property type="entry name" value="DNA_pol_A_exo1"/>
    <property type="match status" value="1"/>
</dbReference>
<keyword evidence="7" id="KW-0698">rRNA processing</keyword>
<dbReference type="InterPro" id="IPR045092">
    <property type="entry name" value="Rrp6-like"/>
</dbReference>
<sequence>MAPPSPREPKAPTATSAANPDGEMVLPGFPDADSFVKFALGSVVAVTKASGGLPQFGDEYDFYRSFPGFQAFCETQGDRLLQCMSRVMQYHGCRSNIKDRSKVTELEDKFDLLVDTNDVILERVGILLDEASGVNKNQQPILPAGLQVPKTIVSSWNRKAGEYSKKTKSETFRLLHAKNIVRPQLKFREKIDNSNTPFLPKIFIKPNAQKPLPQALSKERRERPQDRPEDLDVPPALADFIHQQRTQQVEQDMFAHPYQYELDHFTPPDSVLQKPQPQLYRPVAETPCHFVSSLDELVELNEKLLTCQEFAVDLEHHSYRSFLGLTCLMQISTRAEDFIVDTLELRSDMYILNESLTDPAVVKVFHGADSDIEWLQKDFGLYVVNMFDTHQAARLLNLGRHSLDHLLKLYCGVESNKQYQLADWRIRPLPEEMLHYARDDTHYLLYIYDKMRLELWEQGNEQPAQLQVVWQRSRDICLKKFVKPIFTDESYLELYRKQKKHLNTQQLTAFQLLFAWRDKTARREDESYGYVLPNHMMLKVAEELPKEPQGIIACCNPVPPLVRQQLNEIHLLIQQAREMPLLKSEVAAGVRKSGPLPGPERLENVLFGPHDCSHASSDGHPVIPSNGNVEPAPAQKQASLFPDQREETLPDTRCLIATAVITLFNEPSAEETRKSPLTVAQKKAQNIMASFENPFKMISNRWKLASQVQTHKGPKETAKEKAAEQTAARDQAQEEYKATAEQAVSVRQQAALESAAKKRERTTSDPRTTEQKQEKKRLKTSKKPKDPDPPEKDFTPYDYSKSDFKAFAGNSKAKPSQFDPNKQTQPSKKCVAPKKLKQSVGNKSMSFPTGKSDRGFRHSWPKR</sequence>
<evidence type="ECO:0000256" key="3">
    <source>
        <dbReference type="ARBA" id="ARBA00004604"/>
    </source>
</evidence>
<feature type="compositionally biased region" description="Basic and acidic residues" evidence="24">
    <location>
        <begin position="755"/>
        <end position="773"/>
    </location>
</feature>
<keyword evidence="12" id="KW-0378">Hydrolase</keyword>
<evidence type="ECO:0000256" key="11">
    <source>
        <dbReference type="ARBA" id="ARBA00022763"/>
    </source>
</evidence>
<dbReference type="InterPro" id="IPR010997">
    <property type="entry name" value="HRDC-like_sf"/>
</dbReference>
<dbReference type="GO" id="GO:0071036">
    <property type="term" value="P:nuclear polyadenylation-dependent snoRNA catabolic process"/>
    <property type="evidence" value="ECO:0007669"/>
    <property type="project" value="TreeGrafter"/>
</dbReference>
<keyword evidence="10" id="KW-0479">Metal-binding</keyword>
<dbReference type="SUPFAM" id="SSF47819">
    <property type="entry name" value="HRDC-like"/>
    <property type="match status" value="1"/>
</dbReference>
<keyword evidence="14" id="KW-0269">Exonuclease</keyword>
<proteinExistence type="inferred from homology"/>
<dbReference type="Pfam" id="PF08066">
    <property type="entry name" value="PMC2NT"/>
    <property type="match status" value="1"/>
</dbReference>
<dbReference type="InterPro" id="IPR044876">
    <property type="entry name" value="HRDC_dom_sf"/>
</dbReference>
<dbReference type="SUPFAM" id="SSF53098">
    <property type="entry name" value="Ribonuclease H-like"/>
    <property type="match status" value="1"/>
</dbReference>
<evidence type="ECO:0000256" key="2">
    <source>
        <dbReference type="ARBA" id="ARBA00004496"/>
    </source>
</evidence>
<dbReference type="RefSeq" id="XP_022370096.1">
    <property type="nucleotide sequence ID" value="XM_022514388.1"/>
</dbReference>
<evidence type="ECO:0000313" key="26">
    <source>
        <dbReference type="Proteomes" id="UP000248482"/>
    </source>
</evidence>
<evidence type="ECO:0000256" key="6">
    <source>
        <dbReference type="ARBA" id="ARBA00022499"/>
    </source>
</evidence>
<keyword evidence="26" id="KW-1185">Reference proteome</keyword>
<dbReference type="FunFam" id="1.10.150.80:FF:000001">
    <property type="entry name" value="Putative exosome component 10"/>
    <property type="match status" value="1"/>
</dbReference>
<feature type="compositionally biased region" description="Basic and acidic residues" evidence="24">
    <location>
        <begin position="783"/>
        <end position="804"/>
    </location>
</feature>
<evidence type="ECO:0000256" key="21">
    <source>
        <dbReference type="ARBA" id="ARBA00043957"/>
    </source>
</evidence>
<dbReference type="SMART" id="SM00474">
    <property type="entry name" value="35EXOc"/>
    <property type="match status" value="1"/>
</dbReference>
<dbReference type="SMART" id="SM00341">
    <property type="entry name" value="HRDC"/>
    <property type="match status" value="1"/>
</dbReference>
<evidence type="ECO:0000256" key="4">
    <source>
        <dbReference type="ARBA" id="ARBA00004642"/>
    </source>
</evidence>
<evidence type="ECO:0000256" key="20">
    <source>
        <dbReference type="ARBA" id="ARBA00023242"/>
    </source>
</evidence>
<reference evidence="27" key="1">
    <citation type="submission" date="2025-08" db="UniProtKB">
        <authorList>
            <consortium name="RefSeq"/>
        </authorList>
    </citation>
    <scope>IDENTIFICATION</scope>
    <source>
        <tissue evidence="27">Blood</tissue>
    </source>
</reference>
<keyword evidence="17" id="KW-0694">RNA-binding</keyword>
<dbReference type="InterPro" id="IPR012337">
    <property type="entry name" value="RNaseH-like_sf"/>
</dbReference>
<feature type="domain" description="HRDC" evidence="25">
    <location>
        <begin position="503"/>
        <end position="583"/>
    </location>
</feature>
<dbReference type="PANTHER" id="PTHR12124:SF47">
    <property type="entry name" value="EXOSOME COMPONENT 10"/>
    <property type="match status" value="1"/>
</dbReference>
<dbReference type="Gene3D" id="3.30.420.10">
    <property type="entry name" value="Ribonuclease H-like superfamily/Ribonuclease H"/>
    <property type="match status" value="1"/>
</dbReference>
<dbReference type="GO" id="GO:0003727">
    <property type="term" value="F:single-stranded RNA binding"/>
    <property type="evidence" value="ECO:0007669"/>
    <property type="project" value="TreeGrafter"/>
</dbReference>
<dbReference type="CDD" id="cd06147">
    <property type="entry name" value="Rrp6p_like_exo"/>
    <property type="match status" value="1"/>
</dbReference>
<dbReference type="InterPro" id="IPR036397">
    <property type="entry name" value="RNaseH_sf"/>
</dbReference>
<dbReference type="InterPro" id="IPR012588">
    <property type="entry name" value="Exosome-assoc_fac_Rrp6_N"/>
</dbReference>
<dbReference type="GO" id="GO:0000467">
    <property type="term" value="P:exonucleolytic trimming to generate mature 3'-end of 5.8S rRNA from tricistronic rRNA transcript (SSU-rRNA, 5.8S rRNA, LSU-rRNA)"/>
    <property type="evidence" value="ECO:0007669"/>
    <property type="project" value="InterPro"/>
</dbReference>
<evidence type="ECO:0000256" key="14">
    <source>
        <dbReference type="ARBA" id="ARBA00022839"/>
    </source>
</evidence>
<comment type="cofactor">
    <cofactor evidence="1">
        <name>Mg(2+)</name>
        <dbReference type="ChEBI" id="CHEBI:18420"/>
    </cofactor>
</comment>
<dbReference type="Proteomes" id="UP000248482">
    <property type="component" value="Unplaced"/>
</dbReference>
<keyword evidence="15" id="KW-0460">Magnesium</keyword>
<evidence type="ECO:0000256" key="12">
    <source>
        <dbReference type="ARBA" id="ARBA00022801"/>
    </source>
</evidence>
<dbReference type="GO" id="GO:0005737">
    <property type="term" value="C:cytoplasm"/>
    <property type="evidence" value="ECO:0007669"/>
    <property type="project" value="UniProtKB-SubCell"/>
</dbReference>
<dbReference type="GO" id="GO:0071038">
    <property type="term" value="P:TRAMP-dependent tRNA surveillance pathway"/>
    <property type="evidence" value="ECO:0007669"/>
    <property type="project" value="TreeGrafter"/>
</dbReference>
<organism evidence="26 27">
    <name type="scientific">Enhydra lutris kenyoni</name>
    <name type="common">northern sea otter</name>
    <dbReference type="NCBI Taxonomy" id="391180"/>
    <lineage>
        <taxon>Eukaryota</taxon>
        <taxon>Metazoa</taxon>
        <taxon>Chordata</taxon>
        <taxon>Craniata</taxon>
        <taxon>Vertebrata</taxon>
        <taxon>Euteleostomi</taxon>
        <taxon>Mammalia</taxon>
        <taxon>Eutheria</taxon>
        <taxon>Laurasiatheria</taxon>
        <taxon>Carnivora</taxon>
        <taxon>Caniformia</taxon>
        <taxon>Musteloidea</taxon>
        <taxon>Mustelidae</taxon>
        <taxon>Lutrinae</taxon>
        <taxon>Enhydra</taxon>
    </lineage>
</organism>
<feature type="compositionally biased region" description="Polar residues" evidence="24">
    <location>
        <begin position="839"/>
        <end position="849"/>
    </location>
</feature>
<evidence type="ECO:0000256" key="18">
    <source>
        <dbReference type="ARBA" id="ARBA00023161"/>
    </source>
</evidence>
<keyword evidence="19" id="KW-0234">DNA repair</keyword>
<evidence type="ECO:0000256" key="15">
    <source>
        <dbReference type="ARBA" id="ARBA00022842"/>
    </source>
</evidence>
<feature type="region of interest" description="Disordered" evidence="24">
    <location>
        <begin position="1"/>
        <end position="22"/>
    </location>
</feature>
<evidence type="ECO:0000313" key="27">
    <source>
        <dbReference type="RefSeq" id="XP_022370096.1"/>
    </source>
</evidence>
<dbReference type="GO" id="GO:0071037">
    <property type="term" value="P:nuclear polyadenylation-dependent snRNA catabolic process"/>
    <property type="evidence" value="ECO:0007669"/>
    <property type="project" value="TreeGrafter"/>
</dbReference>
<accession>A0A2Y9K9H1</accession>
<gene>
    <name evidence="27" type="primary">LOC111154637</name>
</gene>
<feature type="region of interest" description="Disordered" evidence="24">
    <location>
        <begin position="210"/>
        <end position="232"/>
    </location>
</feature>
<dbReference type="GO" id="GO:0000166">
    <property type="term" value="F:nucleotide binding"/>
    <property type="evidence" value="ECO:0007669"/>
    <property type="project" value="InterPro"/>
</dbReference>
<dbReference type="CTD" id="5394"/>
<comment type="similarity">
    <text evidence="21">Belongs to the exosome component 10/RRP6 family.</text>
</comment>
<feature type="region of interest" description="Disordered" evidence="24">
    <location>
        <begin position="706"/>
        <end position="863"/>
    </location>
</feature>
<evidence type="ECO:0000256" key="10">
    <source>
        <dbReference type="ARBA" id="ARBA00022723"/>
    </source>
</evidence>
<dbReference type="GO" id="GO:0005730">
    <property type="term" value="C:nucleolus"/>
    <property type="evidence" value="ECO:0007669"/>
    <property type="project" value="UniProtKB-SubCell"/>
</dbReference>
<dbReference type="GO" id="GO:0005654">
    <property type="term" value="C:nucleoplasm"/>
    <property type="evidence" value="ECO:0007669"/>
    <property type="project" value="UniProtKB-SubCell"/>
</dbReference>
<comment type="subunit">
    <text evidence="22">Component of the RNA exosome complex. The catalytically inactive RNA exosome core complex (Exo-9) associates with the catalytic subunit EXOSC10/RRP6 (via its N-terminus). Exo-9 may associate with DIS3 to form the nucleolar exosome complex, or DIS3L to form the cytoplasmic exosome complex. The RNA exosome complex interacts with cofactors C1D/RRP47, MPHOSPH6/MPP6 and MTREX/MTR4. Interacts with MTREX; the interaction with MTREX mediates the association of MTREX with nuclear RNA exosomes. Part of the small subunit (SSU) processome, composed of more than 70 proteins and the RNA chaperone small nucleolar RNA (snoRNA) U3. Interacts with ALYREF/THOC4. Interacts with DHX36; this interaction occurs in a RNase-insensitive manner. Interacts with NRDE2. Interacts (via C-terminus) with USP36 (via C-terminus); the interaction is facilitated by the association with RNA and promotes sumoylation of EXOSC10.</text>
</comment>
<dbReference type="InterPro" id="IPR049559">
    <property type="entry name" value="Rrp6p-like_exo"/>
</dbReference>
<comment type="subcellular location">
    <subcellularLocation>
        <location evidence="2">Cytoplasm</location>
    </subcellularLocation>
    <subcellularLocation>
        <location evidence="3">Nucleus</location>
        <location evidence="3">Nucleolus</location>
    </subcellularLocation>
    <subcellularLocation>
        <location evidence="4">Nucleus</location>
        <location evidence="4">Nucleoplasm</location>
    </subcellularLocation>
</comment>
<evidence type="ECO:0000256" key="17">
    <source>
        <dbReference type="ARBA" id="ARBA00022884"/>
    </source>
</evidence>
<keyword evidence="9" id="KW-0540">Nuclease</keyword>
<evidence type="ECO:0000256" key="13">
    <source>
        <dbReference type="ARBA" id="ARBA00022835"/>
    </source>
</evidence>
<dbReference type="GO" id="GO:0000175">
    <property type="term" value="F:3'-5'-RNA exonuclease activity"/>
    <property type="evidence" value="ECO:0007669"/>
    <property type="project" value="InterPro"/>
</dbReference>
<evidence type="ECO:0000256" key="22">
    <source>
        <dbReference type="ARBA" id="ARBA00065628"/>
    </source>
</evidence>
<dbReference type="GO" id="GO:0019219">
    <property type="term" value="P:regulation of nucleobase-containing compound metabolic process"/>
    <property type="evidence" value="ECO:0007669"/>
    <property type="project" value="UniProtKB-ARBA"/>
</dbReference>
<dbReference type="GO" id="GO:0071039">
    <property type="term" value="P:nuclear polyadenylation-dependent CUT catabolic process"/>
    <property type="evidence" value="ECO:0007669"/>
    <property type="project" value="TreeGrafter"/>
</dbReference>
<dbReference type="FunFam" id="3.30.420.10:FF:000022">
    <property type="entry name" value="Exosome component 10"/>
    <property type="match status" value="1"/>
</dbReference>
<dbReference type="GO" id="GO:0071044">
    <property type="term" value="P:histone mRNA catabolic process"/>
    <property type="evidence" value="ECO:0007669"/>
    <property type="project" value="TreeGrafter"/>
</dbReference>
<feature type="compositionally biased region" description="Basic and acidic residues" evidence="24">
    <location>
        <begin position="713"/>
        <end position="723"/>
    </location>
</feature>
<evidence type="ECO:0000259" key="25">
    <source>
        <dbReference type="PROSITE" id="PS50967"/>
    </source>
</evidence>
<evidence type="ECO:0000256" key="23">
    <source>
        <dbReference type="ARBA" id="ARBA00070703"/>
    </source>
</evidence>
<dbReference type="GeneID" id="111154637"/>
<evidence type="ECO:0000256" key="9">
    <source>
        <dbReference type="ARBA" id="ARBA00022722"/>
    </source>
</evidence>
<evidence type="ECO:0000256" key="1">
    <source>
        <dbReference type="ARBA" id="ARBA00001946"/>
    </source>
</evidence>
<dbReference type="InterPro" id="IPR002121">
    <property type="entry name" value="HRDC_dom"/>
</dbReference>
<dbReference type="GO" id="GO:0071040">
    <property type="term" value="P:nuclear polyadenylation-dependent antisense transcript catabolic process"/>
    <property type="evidence" value="ECO:0007669"/>
    <property type="project" value="TreeGrafter"/>
</dbReference>
<feature type="compositionally biased region" description="Polar residues" evidence="24">
    <location>
        <begin position="818"/>
        <end position="827"/>
    </location>
</feature>
<name>A0A2Y9K9H1_ENHLU</name>
<evidence type="ECO:0000256" key="8">
    <source>
        <dbReference type="ARBA" id="ARBA00022553"/>
    </source>
</evidence>
<dbReference type="GO" id="GO:0000176">
    <property type="term" value="C:nuclear exosome (RNase complex)"/>
    <property type="evidence" value="ECO:0007669"/>
    <property type="project" value="InterPro"/>
</dbReference>
<evidence type="ECO:0000256" key="5">
    <source>
        <dbReference type="ARBA" id="ARBA00022490"/>
    </source>
</evidence>
<keyword evidence="5" id="KW-0963">Cytoplasm</keyword>
<keyword evidence="11" id="KW-0227">DNA damage</keyword>
<dbReference type="Pfam" id="PF00570">
    <property type="entry name" value="HRDC"/>
    <property type="match status" value="1"/>
</dbReference>
<keyword evidence="16" id="KW-0832">Ubl conjugation</keyword>
<evidence type="ECO:0000256" key="24">
    <source>
        <dbReference type="SAM" id="MobiDB-lite"/>
    </source>
</evidence>
<feature type="compositionally biased region" description="Basic and acidic residues" evidence="24">
    <location>
        <begin position="217"/>
        <end position="230"/>
    </location>
</feature>
<evidence type="ECO:0000256" key="16">
    <source>
        <dbReference type="ARBA" id="ARBA00022843"/>
    </source>
</evidence>
<dbReference type="PROSITE" id="PS50967">
    <property type="entry name" value="HRDC"/>
    <property type="match status" value="1"/>
</dbReference>
<dbReference type="AlphaFoldDB" id="A0A2Y9K9H1"/>
<keyword evidence="13" id="KW-0271">Exosome</keyword>
<protein>
    <recommendedName>
        <fullName evidence="23">Exosome complex component 10</fullName>
    </recommendedName>
</protein>